<dbReference type="AlphaFoldDB" id="A0A9P0N2H3"/>
<organism evidence="1 2">
    <name type="scientific">Spodoptera littoralis</name>
    <name type="common">Egyptian cotton leafworm</name>
    <dbReference type="NCBI Taxonomy" id="7109"/>
    <lineage>
        <taxon>Eukaryota</taxon>
        <taxon>Metazoa</taxon>
        <taxon>Ecdysozoa</taxon>
        <taxon>Arthropoda</taxon>
        <taxon>Hexapoda</taxon>
        <taxon>Insecta</taxon>
        <taxon>Pterygota</taxon>
        <taxon>Neoptera</taxon>
        <taxon>Endopterygota</taxon>
        <taxon>Lepidoptera</taxon>
        <taxon>Glossata</taxon>
        <taxon>Ditrysia</taxon>
        <taxon>Noctuoidea</taxon>
        <taxon>Noctuidae</taxon>
        <taxon>Amphipyrinae</taxon>
        <taxon>Spodoptera</taxon>
    </lineage>
</organism>
<evidence type="ECO:0000313" key="1">
    <source>
        <dbReference type="EMBL" id="CAH1642241.1"/>
    </source>
</evidence>
<name>A0A9P0N2H3_SPOLI</name>
<accession>A0A9P0N2H3</accession>
<dbReference type="Proteomes" id="UP001153321">
    <property type="component" value="Chromosome 26"/>
</dbReference>
<sequence length="86" mass="10238">MKDLVKIWNNVTGRRYSSVNTSELNDFNKQRRSEIDNFEANLAECEILNNKFNDDLEFNDKKNAIINRLFERRKKGQIGRQPKFVT</sequence>
<proteinExistence type="predicted"/>
<reference evidence="1" key="1">
    <citation type="submission" date="2022-02" db="EMBL/GenBank/DDBJ databases">
        <authorList>
            <person name="King R."/>
        </authorList>
    </citation>
    <scope>NUCLEOTIDE SEQUENCE</scope>
</reference>
<keyword evidence="2" id="KW-1185">Reference proteome</keyword>
<evidence type="ECO:0000313" key="2">
    <source>
        <dbReference type="Proteomes" id="UP001153321"/>
    </source>
</evidence>
<gene>
    <name evidence="1" type="ORF">SPLIT_LOCUS7597</name>
</gene>
<protein>
    <submittedName>
        <fullName evidence="1">Uncharacterized protein</fullName>
    </submittedName>
</protein>
<dbReference type="EMBL" id="LR824557">
    <property type="protein sequence ID" value="CAH1642241.1"/>
    <property type="molecule type" value="Genomic_DNA"/>
</dbReference>